<evidence type="ECO:0000313" key="2">
    <source>
        <dbReference type="EMBL" id="QNG47089.1"/>
    </source>
</evidence>
<dbReference type="PROSITE" id="PS50943">
    <property type="entry name" value="HTH_CROC1"/>
    <property type="match status" value="1"/>
</dbReference>
<dbReference type="InterPro" id="IPR001387">
    <property type="entry name" value="Cro/C1-type_HTH"/>
</dbReference>
<dbReference type="Pfam" id="PF01381">
    <property type="entry name" value="HTH_3"/>
    <property type="match status" value="1"/>
</dbReference>
<evidence type="ECO:0000259" key="1">
    <source>
        <dbReference type="PROSITE" id="PS50943"/>
    </source>
</evidence>
<dbReference type="AlphaFoldDB" id="A0A9X7UER7"/>
<dbReference type="Proteomes" id="UP000515377">
    <property type="component" value="Chromosome"/>
</dbReference>
<protein>
    <submittedName>
        <fullName evidence="2">Helix-turn-helix transcriptional regulator</fullName>
    </submittedName>
</protein>
<dbReference type="SMART" id="SM00530">
    <property type="entry name" value="HTH_XRE"/>
    <property type="match status" value="1"/>
</dbReference>
<dbReference type="EMBL" id="CP060122">
    <property type="protein sequence ID" value="QNG47089.1"/>
    <property type="molecule type" value="Genomic_DNA"/>
</dbReference>
<dbReference type="CDD" id="cd00093">
    <property type="entry name" value="HTH_XRE"/>
    <property type="match status" value="1"/>
</dbReference>
<organism evidence="2 3">
    <name type="scientific">Sphingobium yanoikuyae</name>
    <name type="common">Sphingomonas yanoikuyae</name>
    <dbReference type="NCBI Taxonomy" id="13690"/>
    <lineage>
        <taxon>Bacteria</taxon>
        <taxon>Pseudomonadati</taxon>
        <taxon>Pseudomonadota</taxon>
        <taxon>Alphaproteobacteria</taxon>
        <taxon>Sphingomonadales</taxon>
        <taxon>Sphingomonadaceae</taxon>
        <taxon>Sphingobium</taxon>
    </lineage>
</organism>
<gene>
    <name evidence="2" type="ORF">H3V42_05530</name>
</gene>
<evidence type="ECO:0000313" key="3">
    <source>
        <dbReference type="Proteomes" id="UP000515377"/>
    </source>
</evidence>
<dbReference type="Gene3D" id="1.10.260.40">
    <property type="entry name" value="lambda repressor-like DNA-binding domains"/>
    <property type="match status" value="1"/>
</dbReference>
<dbReference type="GO" id="GO:0003677">
    <property type="term" value="F:DNA binding"/>
    <property type="evidence" value="ECO:0007669"/>
    <property type="project" value="InterPro"/>
</dbReference>
<sequence length="89" mass="9639">MENSPLKTFGANVRELRKALGYTQESFAQHALLDRAFYGLIERGKQNVSLRTVCALSASLGVGPAELFAGIDSQQCAEWLAGPQPKEAD</sequence>
<accession>A0A9X7UER7</accession>
<proteinExistence type="predicted"/>
<name>A0A9X7UER7_SPHYA</name>
<dbReference type="SUPFAM" id="SSF47413">
    <property type="entry name" value="lambda repressor-like DNA-binding domains"/>
    <property type="match status" value="1"/>
</dbReference>
<reference evidence="2 3" key="1">
    <citation type="submission" date="2020-07" db="EMBL/GenBank/DDBJ databases">
        <title>Whole genome sequence of Sphingobium yanoikuyae A3.</title>
        <authorList>
            <person name="Han S.-S."/>
        </authorList>
    </citation>
    <scope>NUCLEOTIDE SEQUENCE [LARGE SCALE GENOMIC DNA]</scope>
    <source>
        <strain evidence="2 3">A3</strain>
    </source>
</reference>
<dbReference type="InterPro" id="IPR010982">
    <property type="entry name" value="Lambda_DNA-bd_dom_sf"/>
</dbReference>
<feature type="domain" description="HTH cro/C1-type" evidence="1">
    <location>
        <begin position="13"/>
        <end position="67"/>
    </location>
</feature>